<dbReference type="Gene3D" id="3.90.70.20">
    <property type="match status" value="1"/>
</dbReference>
<comment type="caution">
    <text evidence="1">The sequence shown here is derived from an EMBL/GenBank/DDBJ whole genome shotgun (WGS) entry which is preliminary data.</text>
</comment>
<dbReference type="Proteomes" id="UP000317663">
    <property type="component" value="Unassembled WGS sequence"/>
</dbReference>
<evidence type="ECO:0008006" key="3">
    <source>
        <dbReference type="Google" id="ProtNLM"/>
    </source>
</evidence>
<proteinExistence type="predicted"/>
<reference evidence="1 2" key="1">
    <citation type="journal article" date="2019" name="Environ. Microbiol.">
        <title>Species interactions and distinct microbial communities in high Arctic permafrost affected cryosols are associated with the CH4 and CO2 gas fluxes.</title>
        <authorList>
            <person name="Altshuler I."/>
            <person name="Hamel J."/>
            <person name="Turney S."/>
            <person name="Magnuson E."/>
            <person name="Levesque R."/>
            <person name="Greer C."/>
            <person name="Whyte L.G."/>
        </authorList>
    </citation>
    <scope>NUCLEOTIDE SEQUENCE [LARGE SCALE GENOMIC DNA]</scope>
    <source>
        <strain evidence="1 2">E4</strain>
    </source>
</reference>
<evidence type="ECO:0000313" key="2">
    <source>
        <dbReference type="Proteomes" id="UP000317663"/>
    </source>
</evidence>
<dbReference type="RefSeq" id="WP_140470132.1">
    <property type="nucleotide sequence ID" value="NZ_RCZD01000001.1"/>
</dbReference>
<dbReference type="InterPro" id="IPR038765">
    <property type="entry name" value="Papain-like_cys_pep_sf"/>
</dbReference>
<dbReference type="SUPFAM" id="SSF54001">
    <property type="entry name" value="Cysteine proteinases"/>
    <property type="match status" value="1"/>
</dbReference>
<dbReference type="AlphaFoldDB" id="A0A502GUB1"/>
<protein>
    <recommendedName>
        <fullName evidence="3">Peptidase C58 YopT-type domain-containing protein</fullName>
    </recommendedName>
</protein>
<organism evidence="1 2">
    <name type="scientific">Ewingella americana</name>
    <dbReference type="NCBI Taxonomy" id="41202"/>
    <lineage>
        <taxon>Bacteria</taxon>
        <taxon>Pseudomonadati</taxon>
        <taxon>Pseudomonadota</taxon>
        <taxon>Gammaproteobacteria</taxon>
        <taxon>Enterobacterales</taxon>
        <taxon>Yersiniaceae</taxon>
        <taxon>Ewingella</taxon>
    </lineage>
</organism>
<accession>A0A502GUB1</accession>
<gene>
    <name evidence="1" type="ORF">EAH77_02080</name>
</gene>
<keyword evidence="2" id="KW-1185">Reference proteome</keyword>
<sequence>MELIVNFQRNYNEFLNTHKSEGFCMGFCLTWLGDILKNRPVKTEKNLLERWVPGWFSSAPSVMHVHIPVDRQEFIHFLERAARRQKNYETRVGINGTNSSNARVRSAEFTAHYKNNRQRELEKNSENPGLEYSYSKSGGFSLFQGLKYFGKSCGVIFGVSAPQFKNTMHAVALVRISSGEYYFLDPNYGLFRVNGQFIRMDINTTLQRHYPGHEIFEQIVISQK</sequence>
<name>A0A502GUB1_9GAMM</name>
<evidence type="ECO:0000313" key="1">
    <source>
        <dbReference type="EMBL" id="TPG65052.1"/>
    </source>
</evidence>
<dbReference type="EMBL" id="RCZD01000001">
    <property type="protein sequence ID" value="TPG65052.1"/>
    <property type="molecule type" value="Genomic_DNA"/>
</dbReference>
<dbReference type="OrthoDB" id="6509438at2"/>